<evidence type="ECO:0008006" key="4">
    <source>
        <dbReference type="Google" id="ProtNLM"/>
    </source>
</evidence>
<evidence type="ECO:0000313" key="3">
    <source>
        <dbReference type="Proteomes" id="UP000799118"/>
    </source>
</evidence>
<dbReference type="Gene3D" id="2.40.400.10">
    <property type="entry name" value="Acetoacetate decarboxylase-like"/>
    <property type="match status" value="1"/>
</dbReference>
<name>A0A6A4IE43_9AGAR</name>
<dbReference type="AlphaFoldDB" id="A0A6A4IE43"/>
<dbReference type="SUPFAM" id="SSF160104">
    <property type="entry name" value="Acetoacetate decarboxylase-like"/>
    <property type="match status" value="1"/>
</dbReference>
<keyword evidence="3" id="KW-1185">Reference proteome</keyword>
<dbReference type="OrthoDB" id="9970474at2759"/>
<evidence type="ECO:0000313" key="2">
    <source>
        <dbReference type="EMBL" id="KAE9407993.1"/>
    </source>
</evidence>
<accession>A0A6A4IE43</accession>
<sequence length="296" mass="32093">MAESQAVPASTTDFNGILVAPAPWRLKCRTWTLLTSPLKTNKVNGKSTAVFPAGWASPFQCDALAEGEFLGGPGMVMLVQYTETPVGPYDELIYIAGKFSMPDEDGKTKIAGNRITRIYVSTKESTANGRRNWNIPKEVADFKYTHKPDGSWDLAVSVASTSSSESTKPFFHISTHPIPILGSLRIPINSGILGSFMRILQPPVPKGPPGSPPELVGSDTNADGSTKEAKWASLVPMTKGKMYLATYRPQISLAGQEREKGRMVIADGVHFPTVVPWSVAICVEDGDIDFGVSEWY</sequence>
<proteinExistence type="predicted"/>
<feature type="compositionally biased region" description="Pro residues" evidence="1">
    <location>
        <begin position="203"/>
        <end position="212"/>
    </location>
</feature>
<organism evidence="2 3">
    <name type="scientific">Gymnopus androsaceus JB14</name>
    <dbReference type="NCBI Taxonomy" id="1447944"/>
    <lineage>
        <taxon>Eukaryota</taxon>
        <taxon>Fungi</taxon>
        <taxon>Dikarya</taxon>
        <taxon>Basidiomycota</taxon>
        <taxon>Agaricomycotina</taxon>
        <taxon>Agaricomycetes</taxon>
        <taxon>Agaricomycetidae</taxon>
        <taxon>Agaricales</taxon>
        <taxon>Marasmiineae</taxon>
        <taxon>Omphalotaceae</taxon>
        <taxon>Gymnopus</taxon>
    </lineage>
</organism>
<protein>
    <recommendedName>
        <fullName evidence="4">Acetoacetate decarboxylase</fullName>
    </recommendedName>
</protein>
<dbReference type="EMBL" id="ML769393">
    <property type="protein sequence ID" value="KAE9407993.1"/>
    <property type="molecule type" value="Genomic_DNA"/>
</dbReference>
<evidence type="ECO:0000256" key="1">
    <source>
        <dbReference type="SAM" id="MobiDB-lite"/>
    </source>
</evidence>
<dbReference type="PANTHER" id="PTHR40518:SF1">
    <property type="entry name" value="ACETOACETATE DECARBOXYLASE"/>
    <property type="match status" value="1"/>
</dbReference>
<dbReference type="PANTHER" id="PTHR40518">
    <property type="entry name" value="ACETOACETATE DECARBOXYLASE"/>
    <property type="match status" value="1"/>
</dbReference>
<dbReference type="InterPro" id="IPR023375">
    <property type="entry name" value="ADC_dom_sf"/>
</dbReference>
<dbReference type="Proteomes" id="UP000799118">
    <property type="component" value="Unassembled WGS sequence"/>
</dbReference>
<feature type="region of interest" description="Disordered" evidence="1">
    <location>
        <begin position="203"/>
        <end position="228"/>
    </location>
</feature>
<gene>
    <name evidence="2" type="ORF">BT96DRAFT_986218</name>
</gene>
<reference evidence="2" key="1">
    <citation type="journal article" date="2019" name="Environ. Microbiol.">
        <title>Fungal ecological strategies reflected in gene transcription - a case study of two litter decomposers.</title>
        <authorList>
            <person name="Barbi F."/>
            <person name="Kohler A."/>
            <person name="Barry K."/>
            <person name="Baskaran P."/>
            <person name="Daum C."/>
            <person name="Fauchery L."/>
            <person name="Ihrmark K."/>
            <person name="Kuo A."/>
            <person name="LaButti K."/>
            <person name="Lipzen A."/>
            <person name="Morin E."/>
            <person name="Grigoriev I.V."/>
            <person name="Henrissat B."/>
            <person name="Lindahl B."/>
            <person name="Martin F."/>
        </authorList>
    </citation>
    <scope>NUCLEOTIDE SEQUENCE</scope>
    <source>
        <strain evidence="2">JB14</strain>
    </source>
</reference>